<evidence type="ECO:0000259" key="1">
    <source>
        <dbReference type="Pfam" id="PF24096"/>
    </source>
</evidence>
<dbReference type="EMBL" id="JACWFH010000027">
    <property type="protein sequence ID" value="MBY0098775.1"/>
    <property type="molecule type" value="Genomic_DNA"/>
</dbReference>
<accession>A0ABS7K9J0</accession>
<proteinExistence type="predicted"/>
<dbReference type="InterPro" id="IPR029058">
    <property type="entry name" value="AB_hydrolase_fold"/>
</dbReference>
<evidence type="ECO:0000313" key="2">
    <source>
        <dbReference type="EMBL" id="MBY0098775.1"/>
    </source>
</evidence>
<protein>
    <recommendedName>
        <fullName evidence="1">DUF7379 domain-containing protein</fullName>
    </recommendedName>
</protein>
<name>A0ABS7K9J0_9BACI</name>
<dbReference type="RefSeq" id="WP_221874993.1">
    <property type="nucleotide sequence ID" value="NZ_JACWFH010000027.1"/>
</dbReference>
<evidence type="ECO:0000313" key="3">
    <source>
        <dbReference type="Proteomes" id="UP000769780"/>
    </source>
</evidence>
<dbReference type="Gene3D" id="3.40.50.1820">
    <property type="entry name" value="alpha/beta hydrolase"/>
    <property type="match status" value="1"/>
</dbReference>
<comment type="caution">
    <text evidence="2">The sequence shown here is derived from an EMBL/GenBank/DDBJ whole genome shotgun (WGS) entry which is preliminary data.</text>
</comment>
<dbReference type="Proteomes" id="UP000769780">
    <property type="component" value="Unassembled WGS sequence"/>
</dbReference>
<keyword evidence="3" id="KW-1185">Reference proteome</keyword>
<gene>
    <name evidence="2" type="ORF">H0185_18580</name>
</gene>
<dbReference type="Pfam" id="PF24096">
    <property type="entry name" value="DUF7379"/>
    <property type="match status" value="1"/>
</dbReference>
<reference evidence="2 3" key="1">
    <citation type="submission" date="2020-07" db="EMBL/GenBank/DDBJ databases">
        <title>Fungal Genomes of the International Space Station.</title>
        <authorList>
            <person name="Seuylemezian A."/>
            <person name="Singh N.K."/>
            <person name="Wood J."/>
            <person name="Venkateswaran K."/>
        </authorList>
    </citation>
    <scope>NUCLEOTIDE SEQUENCE [LARGE SCALE GENOMIC DNA]</scope>
    <source>
        <strain evidence="2 3">PL-B2</strain>
    </source>
</reference>
<organism evidence="2 3">
    <name type="scientific">Mesobacillus maritimus</name>
    <dbReference type="NCBI Taxonomy" id="1643336"/>
    <lineage>
        <taxon>Bacteria</taxon>
        <taxon>Bacillati</taxon>
        <taxon>Bacillota</taxon>
        <taxon>Bacilli</taxon>
        <taxon>Bacillales</taxon>
        <taxon>Bacillaceae</taxon>
        <taxon>Mesobacillus</taxon>
    </lineage>
</organism>
<dbReference type="InterPro" id="IPR055803">
    <property type="entry name" value="DUF7379"/>
</dbReference>
<dbReference type="SUPFAM" id="SSF53474">
    <property type="entry name" value="alpha/beta-Hydrolases"/>
    <property type="match status" value="1"/>
</dbReference>
<feature type="domain" description="DUF7379" evidence="1">
    <location>
        <begin position="214"/>
        <end position="383"/>
    </location>
</feature>
<sequence>MRFAFYREGKAKRKTNNNDFHVKLDNLEFKDNHFYKSYDNNVSQTVNTFFNISREILETEELPFYLLTENELQNRTSGLDFNKRMRELTRDKETIYINVPKDVDFIFTFYESDFLENEIELEKIINRSKYPPFSYSKLVPLEVENNVTTLKLMNSTKKKSVSDRYFLFIANFSKTIKSIFNKYNPRLYEIFDENNEYSIPIDQRQKFNDENVALIVHGFMSRTEDNFIELKKALRQSKKYNKIYGYSYSPNKVSIEENGEQLTEVLTITNLLYSNIKLDIFAHSEGGLVVRSMIVNQLSKIANHTLRNFITAGTPHNGTPFAKFGHRILTFPRMAIIVAGLMMNPNPSTIYILRDLLSYYVRFNEDLGLRDMIPNSVFLNSLNEMPFNIKGAVLLAGYHTGESDKWFKTIVSNIFDKIIFKNCLHDLVVPFESSRHMFLKGNITLLKDNKGWHSDYFSKAENAMSLVKEAISL</sequence>